<sequence>MDMEVGGISVSDGEGCEESHNGSNGSRCEIGGNSSSGTGKLKRSSSAPMINQLLPQGNSSVTPSTSSKLGLWKKSFCHIFGRQKDEGSMKYVISNFNI</sequence>
<feature type="compositionally biased region" description="Polar residues" evidence="1">
    <location>
        <begin position="21"/>
        <end position="67"/>
    </location>
</feature>
<protein>
    <submittedName>
        <fullName evidence="2">Uncharacterized protein</fullName>
    </submittedName>
</protein>
<dbReference type="EMBL" id="SEYY01024999">
    <property type="protein sequence ID" value="KAB7493738.1"/>
    <property type="molecule type" value="Genomic_DNA"/>
</dbReference>
<comment type="caution">
    <text evidence="2">The sequence shown here is derived from an EMBL/GenBank/DDBJ whole genome shotgun (WGS) entry which is preliminary data.</text>
</comment>
<reference evidence="2 3" key="1">
    <citation type="journal article" date="2019" name="PLoS Biol.">
        <title>Sex chromosomes control vertical transmission of feminizing Wolbachia symbionts in an isopod.</title>
        <authorList>
            <person name="Becking T."/>
            <person name="Chebbi M.A."/>
            <person name="Giraud I."/>
            <person name="Moumen B."/>
            <person name="Laverre T."/>
            <person name="Caubet Y."/>
            <person name="Peccoud J."/>
            <person name="Gilbert C."/>
            <person name="Cordaux R."/>
        </authorList>
    </citation>
    <scope>NUCLEOTIDE SEQUENCE [LARGE SCALE GENOMIC DNA]</scope>
    <source>
        <strain evidence="2">ANa2</strain>
        <tissue evidence="2">Whole body excluding digestive tract and cuticle</tissue>
    </source>
</reference>
<keyword evidence="3" id="KW-1185">Reference proteome</keyword>
<name>A0A5N5SJ54_9CRUS</name>
<evidence type="ECO:0000313" key="2">
    <source>
        <dbReference type="EMBL" id="KAB7493738.1"/>
    </source>
</evidence>
<dbReference type="AlphaFoldDB" id="A0A5N5SJ54"/>
<evidence type="ECO:0000313" key="3">
    <source>
        <dbReference type="Proteomes" id="UP000326759"/>
    </source>
</evidence>
<gene>
    <name evidence="2" type="ORF">Anas_00863</name>
</gene>
<dbReference type="Proteomes" id="UP000326759">
    <property type="component" value="Unassembled WGS sequence"/>
</dbReference>
<organism evidence="2 3">
    <name type="scientific">Armadillidium nasatum</name>
    <dbReference type="NCBI Taxonomy" id="96803"/>
    <lineage>
        <taxon>Eukaryota</taxon>
        <taxon>Metazoa</taxon>
        <taxon>Ecdysozoa</taxon>
        <taxon>Arthropoda</taxon>
        <taxon>Crustacea</taxon>
        <taxon>Multicrustacea</taxon>
        <taxon>Malacostraca</taxon>
        <taxon>Eumalacostraca</taxon>
        <taxon>Peracarida</taxon>
        <taxon>Isopoda</taxon>
        <taxon>Oniscidea</taxon>
        <taxon>Crinocheta</taxon>
        <taxon>Armadillidiidae</taxon>
        <taxon>Armadillidium</taxon>
    </lineage>
</organism>
<evidence type="ECO:0000256" key="1">
    <source>
        <dbReference type="SAM" id="MobiDB-lite"/>
    </source>
</evidence>
<accession>A0A5N5SJ54</accession>
<proteinExistence type="predicted"/>
<feature type="region of interest" description="Disordered" evidence="1">
    <location>
        <begin position="1"/>
        <end position="67"/>
    </location>
</feature>